<dbReference type="SUPFAM" id="SSF81653">
    <property type="entry name" value="Calcium ATPase, transduction domain A"/>
    <property type="match status" value="1"/>
</dbReference>
<comment type="subcellular location">
    <subcellularLocation>
        <location evidence="1">Membrane</location>
        <topology evidence="1">Multi-pass membrane protein</topology>
    </subcellularLocation>
</comment>
<keyword evidence="5" id="KW-1278">Translocase</keyword>
<dbReference type="GO" id="GO:0016020">
    <property type="term" value="C:membrane"/>
    <property type="evidence" value="ECO:0007669"/>
    <property type="project" value="UniProtKB-SubCell"/>
</dbReference>
<feature type="transmembrane region" description="Helical" evidence="8">
    <location>
        <begin position="632"/>
        <end position="658"/>
    </location>
</feature>
<dbReference type="PRINTS" id="PR00120">
    <property type="entry name" value="HATPASE"/>
</dbReference>
<dbReference type="InterPro" id="IPR023298">
    <property type="entry name" value="ATPase_P-typ_TM_dom_sf"/>
</dbReference>
<dbReference type="STRING" id="1805281.AUJ77_03535"/>
<evidence type="ECO:0000256" key="8">
    <source>
        <dbReference type="SAM" id="Phobius"/>
    </source>
</evidence>
<dbReference type="InterPro" id="IPR044492">
    <property type="entry name" value="P_typ_ATPase_HD_dom"/>
</dbReference>
<dbReference type="SMART" id="SM00831">
    <property type="entry name" value="Cation_ATPase_N"/>
    <property type="match status" value="1"/>
</dbReference>
<dbReference type="GO" id="GO:0016887">
    <property type="term" value="F:ATP hydrolysis activity"/>
    <property type="evidence" value="ECO:0007669"/>
    <property type="project" value="InterPro"/>
</dbReference>
<dbReference type="SUPFAM" id="SSF56784">
    <property type="entry name" value="HAD-like"/>
    <property type="match status" value="1"/>
</dbReference>
<dbReference type="SFLD" id="SFLDG00002">
    <property type="entry name" value="C1.7:_P-type_atpase_like"/>
    <property type="match status" value="1"/>
</dbReference>
<evidence type="ECO:0000256" key="6">
    <source>
        <dbReference type="ARBA" id="ARBA00022989"/>
    </source>
</evidence>
<dbReference type="SFLD" id="SFLDS00003">
    <property type="entry name" value="Haloacid_Dehalogenase"/>
    <property type="match status" value="1"/>
</dbReference>
<dbReference type="FunFam" id="3.40.50.1000:FF:000001">
    <property type="entry name" value="Phospholipid-transporting ATPase IC"/>
    <property type="match status" value="1"/>
</dbReference>
<feature type="transmembrane region" description="Helical" evidence="8">
    <location>
        <begin position="752"/>
        <end position="772"/>
    </location>
</feature>
<dbReference type="GO" id="GO:0005524">
    <property type="term" value="F:ATP binding"/>
    <property type="evidence" value="ECO:0007669"/>
    <property type="project" value="UniProtKB-KW"/>
</dbReference>
<feature type="transmembrane region" description="Helical" evidence="8">
    <location>
        <begin position="778"/>
        <end position="799"/>
    </location>
</feature>
<proteinExistence type="predicted"/>
<name>A0A1J4UZH9_9BACT</name>
<feature type="transmembrane region" description="Helical" evidence="8">
    <location>
        <begin position="217"/>
        <end position="236"/>
    </location>
</feature>
<evidence type="ECO:0000256" key="3">
    <source>
        <dbReference type="ARBA" id="ARBA00022741"/>
    </source>
</evidence>
<dbReference type="SFLD" id="SFLDF00027">
    <property type="entry name" value="p-type_atpase"/>
    <property type="match status" value="1"/>
</dbReference>
<dbReference type="Pfam" id="PF00689">
    <property type="entry name" value="Cation_ATPase_C"/>
    <property type="match status" value="1"/>
</dbReference>
<feature type="transmembrane region" description="Helical" evidence="8">
    <location>
        <begin position="687"/>
        <end position="709"/>
    </location>
</feature>
<organism evidence="10 11">
    <name type="scientific">Candidatus Nomurabacteria bacterium CG1_02_43_90</name>
    <dbReference type="NCBI Taxonomy" id="1805281"/>
    <lineage>
        <taxon>Bacteria</taxon>
        <taxon>Candidatus Nomuraibacteriota</taxon>
    </lineage>
</organism>
<dbReference type="EMBL" id="MNVN01000021">
    <property type="protein sequence ID" value="OIO30300.1"/>
    <property type="molecule type" value="Genomic_DNA"/>
</dbReference>
<dbReference type="Gene3D" id="3.40.1110.10">
    <property type="entry name" value="Calcium-transporting ATPase, cytoplasmic domain N"/>
    <property type="match status" value="1"/>
</dbReference>
<dbReference type="Pfam" id="PF00122">
    <property type="entry name" value="E1-E2_ATPase"/>
    <property type="match status" value="1"/>
</dbReference>
<keyword evidence="4" id="KW-0067">ATP-binding</keyword>
<evidence type="ECO:0000313" key="10">
    <source>
        <dbReference type="EMBL" id="OIO30300.1"/>
    </source>
</evidence>
<evidence type="ECO:0000256" key="5">
    <source>
        <dbReference type="ARBA" id="ARBA00022967"/>
    </source>
</evidence>
<dbReference type="InterPro" id="IPR018303">
    <property type="entry name" value="ATPase_P-typ_P_site"/>
</dbReference>
<dbReference type="AlphaFoldDB" id="A0A1J4UZH9"/>
<evidence type="ECO:0000313" key="11">
    <source>
        <dbReference type="Proteomes" id="UP000181992"/>
    </source>
</evidence>
<sequence>MQVAEQHKKYGINKLSESKVSALKIFLRQFNSSFIYLLIAATILSFFLGEIIEGWMIVAFLFINTTLGFYQEYRSEQTVELLKKYVTKHVTVKRDGVTATIPAQELVPGDVVILDAGDSIPADMRIVETFNLLISEEPLTGESLPIKKEAEALTQPANEPYEATNICFSGTSVISGSGTGVVFAISSQTMLGDIARITGGMTRESKFEQELNKFSKFILYLVIGTLLFIFAANIALKGWRADIASLAIFSIALAVSVVPEALPVVMTFSLSRGARRLAENKVIVKRLSAIEDLGSIQVLCSDKTGTLTENKLTVKNTWSTTQTISTKEILTAASMGGSYLFTSEQGKTPDPFDTALWSAISEEDQAAIKNKHRIHDIPFDPVHKKNSVIVEEGGRTILYVRGAPESIVNGSLVDPADRESMMEWMAEEGRAGRRTLAIASKELFSPYQSIDSDSGLSFIGCISFVDPVKATAHQAIKEARALNVAIKIITGDSKEVAGQVAFEVGLAEKPTDVLSAHEFFALSDQDREETLERINVFARVSPEEKYKIIELLQKKYQVGFLGEGINDAPALKIANVAIVVDSASDIAREAADIILLERSLGAVVCGIREGRMIFANTIKYIRSSLSSNFGNFYSVAVSSLFISFLPMLPLQILLVNLLSDFPAIAIASDNVDLEELQEPKQYNVRKIIMFGTVLGIVSTIFDFIIFAAFYKVSPESLQTHWFIESILTELVFLYSIRSRAWFFSTVRPSVPLLLLSLSAFIATIALPFTSVGHELFHFMQPSLGSLGFVLSLVVAYFITTEFAKVAYYRLTTPPPALVH</sequence>
<dbReference type="Proteomes" id="UP000181992">
    <property type="component" value="Unassembled WGS sequence"/>
</dbReference>
<comment type="caution">
    <text evidence="10">The sequence shown here is derived from an EMBL/GenBank/DDBJ whole genome shotgun (WGS) entry which is preliminary data.</text>
</comment>
<dbReference type="PRINTS" id="PR00119">
    <property type="entry name" value="CATATPASE"/>
</dbReference>
<evidence type="ECO:0000259" key="9">
    <source>
        <dbReference type="SMART" id="SM00831"/>
    </source>
</evidence>
<dbReference type="Pfam" id="PF00690">
    <property type="entry name" value="Cation_ATPase_N"/>
    <property type="match status" value="1"/>
</dbReference>
<dbReference type="InterPro" id="IPR023214">
    <property type="entry name" value="HAD_sf"/>
</dbReference>
<dbReference type="Pfam" id="PF00702">
    <property type="entry name" value="Hydrolase"/>
    <property type="match status" value="1"/>
</dbReference>
<evidence type="ECO:0000256" key="4">
    <source>
        <dbReference type="ARBA" id="ARBA00022840"/>
    </source>
</evidence>
<accession>A0A1J4UZH9</accession>
<dbReference type="Gene3D" id="3.40.50.1000">
    <property type="entry name" value="HAD superfamily/HAD-like"/>
    <property type="match status" value="1"/>
</dbReference>
<dbReference type="InterPro" id="IPR023299">
    <property type="entry name" value="ATPase_P-typ_cyto_dom_N"/>
</dbReference>
<dbReference type="InterPro" id="IPR004014">
    <property type="entry name" value="ATPase_P-typ_cation-transptr_N"/>
</dbReference>
<dbReference type="InterPro" id="IPR006068">
    <property type="entry name" value="ATPase_P-typ_cation-transptr_C"/>
</dbReference>
<dbReference type="Gene3D" id="1.20.1110.10">
    <property type="entry name" value="Calcium-transporting ATPase, transmembrane domain"/>
    <property type="match status" value="1"/>
</dbReference>
<gene>
    <name evidence="10" type="ORF">AUJ77_03535</name>
</gene>
<keyword evidence="2 8" id="KW-0812">Transmembrane</keyword>
<dbReference type="InterPro" id="IPR001757">
    <property type="entry name" value="P_typ_ATPase"/>
</dbReference>
<keyword evidence="3" id="KW-0547">Nucleotide-binding</keyword>
<evidence type="ECO:0000256" key="7">
    <source>
        <dbReference type="ARBA" id="ARBA00023136"/>
    </source>
</evidence>
<keyword evidence="7 8" id="KW-0472">Membrane</keyword>
<dbReference type="Gene3D" id="2.70.150.10">
    <property type="entry name" value="Calcium-transporting ATPase, cytoplasmic transduction domain A"/>
    <property type="match status" value="1"/>
</dbReference>
<feature type="domain" description="Cation-transporting P-type ATPase N-terminal" evidence="9">
    <location>
        <begin position="2"/>
        <end position="50"/>
    </location>
</feature>
<dbReference type="InterPro" id="IPR036412">
    <property type="entry name" value="HAD-like_sf"/>
</dbReference>
<protein>
    <recommendedName>
        <fullName evidence="9">Cation-transporting P-type ATPase N-terminal domain-containing protein</fullName>
    </recommendedName>
</protein>
<evidence type="ECO:0000256" key="1">
    <source>
        <dbReference type="ARBA" id="ARBA00004141"/>
    </source>
</evidence>
<feature type="transmembrane region" description="Helical" evidence="8">
    <location>
        <begin position="721"/>
        <end position="740"/>
    </location>
</feature>
<reference evidence="10 11" key="1">
    <citation type="journal article" date="2016" name="Environ. Microbiol.">
        <title>Genomic resolution of a cold subsurface aquifer community provides metabolic insights for novel microbes adapted to high CO concentrations.</title>
        <authorList>
            <person name="Probst A.J."/>
            <person name="Castelle C.J."/>
            <person name="Singh A."/>
            <person name="Brown C.T."/>
            <person name="Anantharaman K."/>
            <person name="Sharon I."/>
            <person name="Hug L.A."/>
            <person name="Burstein D."/>
            <person name="Emerson J.B."/>
            <person name="Thomas B.C."/>
            <person name="Banfield J.F."/>
        </authorList>
    </citation>
    <scope>NUCLEOTIDE SEQUENCE [LARGE SCALE GENOMIC DNA]</scope>
    <source>
        <strain evidence="10">CG1_02_43_90</strain>
    </source>
</reference>
<dbReference type="NCBIfam" id="TIGR01494">
    <property type="entry name" value="ATPase_P-type"/>
    <property type="match status" value="2"/>
</dbReference>
<dbReference type="PANTHER" id="PTHR42861">
    <property type="entry name" value="CALCIUM-TRANSPORTING ATPASE"/>
    <property type="match status" value="1"/>
</dbReference>
<dbReference type="PROSITE" id="PS00154">
    <property type="entry name" value="ATPASE_E1_E2"/>
    <property type="match status" value="1"/>
</dbReference>
<dbReference type="SUPFAM" id="SSF81665">
    <property type="entry name" value="Calcium ATPase, transmembrane domain M"/>
    <property type="match status" value="1"/>
</dbReference>
<feature type="transmembrane region" description="Helical" evidence="8">
    <location>
        <begin position="243"/>
        <end position="266"/>
    </location>
</feature>
<feature type="transmembrane region" description="Helical" evidence="8">
    <location>
        <begin position="34"/>
        <end position="63"/>
    </location>
</feature>
<dbReference type="InterPro" id="IPR059000">
    <property type="entry name" value="ATPase_P-type_domA"/>
</dbReference>
<keyword evidence="6 8" id="KW-1133">Transmembrane helix</keyword>
<dbReference type="InterPro" id="IPR008250">
    <property type="entry name" value="ATPase_P-typ_transduc_dom_A_sf"/>
</dbReference>
<evidence type="ECO:0000256" key="2">
    <source>
        <dbReference type="ARBA" id="ARBA00022692"/>
    </source>
</evidence>